<dbReference type="Proteomes" id="UP000039865">
    <property type="component" value="Unassembled WGS sequence"/>
</dbReference>
<dbReference type="PANTHER" id="PTHR43829">
    <property type="entry name" value="AQUAPORIN OR AQUAGLYCEROPORIN RELATED"/>
    <property type="match status" value="1"/>
</dbReference>
<feature type="transmembrane region" description="Helical" evidence="8">
    <location>
        <begin position="228"/>
        <end position="248"/>
    </location>
</feature>
<evidence type="ECO:0000256" key="6">
    <source>
        <dbReference type="ARBA" id="ARBA00023136"/>
    </source>
</evidence>
<evidence type="ECO:0000256" key="2">
    <source>
        <dbReference type="ARBA" id="ARBA00006175"/>
    </source>
</evidence>
<dbReference type="InParanoid" id="A0A078B468"/>
<keyword evidence="6 8" id="KW-0472">Membrane</keyword>
<dbReference type="InterPro" id="IPR050363">
    <property type="entry name" value="MIP/Aquaporin"/>
</dbReference>
<evidence type="ECO:0000313" key="10">
    <source>
        <dbReference type="Proteomes" id="UP000039865"/>
    </source>
</evidence>
<organism evidence="9 10">
    <name type="scientific">Stylonychia lemnae</name>
    <name type="common">Ciliate</name>
    <dbReference type="NCBI Taxonomy" id="5949"/>
    <lineage>
        <taxon>Eukaryota</taxon>
        <taxon>Sar</taxon>
        <taxon>Alveolata</taxon>
        <taxon>Ciliophora</taxon>
        <taxon>Intramacronucleata</taxon>
        <taxon>Spirotrichea</taxon>
        <taxon>Stichotrichia</taxon>
        <taxon>Sporadotrichida</taxon>
        <taxon>Oxytrichidae</taxon>
        <taxon>Stylonychinae</taxon>
        <taxon>Stylonychia</taxon>
    </lineage>
</organism>
<comment type="similarity">
    <text evidence="2 7">Belongs to the MIP/aquaporin (TC 1.A.8) family.</text>
</comment>
<evidence type="ECO:0000256" key="8">
    <source>
        <dbReference type="SAM" id="Phobius"/>
    </source>
</evidence>
<dbReference type="InterPro" id="IPR000425">
    <property type="entry name" value="MIP"/>
</dbReference>
<keyword evidence="3 7" id="KW-0813">Transport</keyword>
<keyword evidence="10" id="KW-1185">Reference proteome</keyword>
<evidence type="ECO:0000313" key="9">
    <source>
        <dbReference type="EMBL" id="CDW89325.1"/>
    </source>
</evidence>
<dbReference type="Pfam" id="PF00230">
    <property type="entry name" value="MIP"/>
    <property type="match status" value="1"/>
</dbReference>
<feature type="transmembrane region" description="Helical" evidence="8">
    <location>
        <begin position="12"/>
        <end position="34"/>
    </location>
</feature>
<proteinExistence type="inferred from homology"/>
<dbReference type="AlphaFoldDB" id="A0A078B468"/>
<evidence type="ECO:0000256" key="4">
    <source>
        <dbReference type="ARBA" id="ARBA00022692"/>
    </source>
</evidence>
<dbReference type="OrthoDB" id="204128at2759"/>
<feature type="transmembrane region" description="Helical" evidence="8">
    <location>
        <begin position="46"/>
        <end position="73"/>
    </location>
</feature>
<dbReference type="GO" id="GO:0005886">
    <property type="term" value="C:plasma membrane"/>
    <property type="evidence" value="ECO:0007669"/>
    <property type="project" value="TreeGrafter"/>
</dbReference>
<dbReference type="PANTHER" id="PTHR43829:SF9">
    <property type="entry name" value="AQUAPORIN-9"/>
    <property type="match status" value="1"/>
</dbReference>
<evidence type="ECO:0000256" key="1">
    <source>
        <dbReference type="ARBA" id="ARBA00004141"/>
    </source>
</evidence>
<keyword evidence="4 7" id="KW-0812">Transmembrane</keyword>
<sequence>METGIFQSAKKTIPLVLLYELLGSALITCAYQLSASRTEIDNGVRAAAFMVGWIIASTISGAHFNPALSLAVLIYERKKSYIKYYFMIITAQLVGSFLGILIEFLLARFYRVELYPEQMTINDGQLLYFKIEDNGDLTPYYARLLFSQFLASFTFFFVTLIIKYKKALSTVEDPIKGLGISLCLYCCYVLTRGSGAALNPWFGLTQSILYFGAISNQNREISDYDKIFWIYILAPFVAGACAGLFTIFHHRIESLGIEVPLSNSIINDTFRQTIIRKSQYNKQGRQTYRESTNNSKNFGVQEKSFESAEQLLLVTQE</sequence>
<dbReference type="PROSITE" id="PS00221">
    <property type="entry name" value="MIP"/>
    <property type="match status" value="1"/>
</dbReference>
<dbReference type="EMBL" id="CCKQ01017439">
    <property type="protein sequence ID" value="CDW89325.1"/>
    <property type="molecule type" value="Genomic_DNA"/>
</dbReference>
<protein>
    <submittedName>
        <fullName evidence="9">Mip family channel protein</fullName>
    </submittedName>
</protein>
<accession>A0A078B468</accession>
<feature type="transmembrane region" description="Helical" evidence="8">
    <location>
        <begin position="85"/>
        <end position="110"/>
    </location>
</feature>
<comment type="subcellular location">
    <subcellularLocation>
        <location evidence="1">Membrane</location>
        <topology evidence="1">Multi-pass membrane protein</topology>
    </subcellularLocation>
</comment>
<evidence type="ECO:0000256" key="3">
    <source>
        <dbReference type="ARBA" id="ARBA00022448"/>
    </source>
</evidence>
<dbReference type="InterPro" id="IPR022357">
    <property type="entry name" value="MIP_CS"/>
</dbReference>
<dbReference type="SUPFAM" id="SSF81338">
    <property type="entry name" value="Aquaporin-like"/>
    <property type="match status" value="1"/>
</dbReference>
<dbReference type="Gene3D" id="1.20.1080.10">
    <property type="entry name" value="Glycerol uptake facilitator protein"/>
    <property type="match status" value="1"/>
</dbReference>
<dbReference type="InterPro" id="IPR023271">
    <property type="entry name" value="Aquaporin-like"/>
</dbReference>
<dbReference type="PRINTS" id="PR00783">
    <property type="entry name" value="MINTRINSICP"/>
</dbReference>
<feature type="transmembrane region" description="Helical" evidence="8">
    <location>
        <begin position="140"/>
        <end position="162"/>
    </location>
</feature>
<keyword evidence="5 8" id="KW-1133">Transmembrane helix</keyword>
<gene>
    <name evidence="9" type="primary">Contig8809.g9410</name>
    <name evidence="9" type="ORF">STYLEM_18457</name>
</gene>
<name>A0A078B468_STYLE</name>
<evidence type="ECO:0000256" key="7">
    <source>
        <dbReference type="RuleBase" id="RU000477"/>
    </source>
</evidence>
<reference evidence="9 10" key="1">
    <citation type="submission" date="2014-06" db="EMBL/GenBank/DDBJ databases">
        <authorList>
            <person name="Swart Estienne"/>
        </authorList>
    </citation>
    <scope>NUCLEOTIDE SEQUENCE [LARGE SCALE GENOMIC DNA]</scope>
    <source>
        <strain evidence="9 10">130c</strain>
    </source>
</reference>
<dbReference type="GO" id="GO:0015254">
    <property type="term" value="F:glycerol channel activity"/>
    <property type="evidence" value="ECO:0007669"/>
    <property type="project" value="TreeGrafter"/>
</dbReference>
<evidence type="ECO:0000256" key="5">
    <source>
        <dbReference type="ARBA" id="ARBA00022989"/>
    </source>
</evidence>